<dbReference type="RefSeq" id="WP_367854478.1">
    <property type="nucleotide sequence ID" value="NZ_JBFOHK010000003.1"/>
</dbReference>
<dbReference type="InterPro" id="IPR051686">
    <property type="entry name" value="Lipoprotein_DolP"/>
</dbReference>
<evidence type="ECO:0000256" key="2">
    <source>
        <dbReference type="SAM" id="SignalP"/>
    </source>
</evidence>
<dbReference type="Proteomes" id="UP001556220">
    <property type="component" value="Unassembled WGS sequence"/>
</dbReference>
<dbReference type="PANTHER" id="PTHR34606">
    <property type="entry name" value="BON DOMAIN-CONTAINING PROTEIN"/>
    <property type="match status" value="1"/>
</dbReference>
<evidence type="ECO:0000259" key="3">
    <source>
        <dbReference type="PROSITE" id="PS50914"/>
    </source>
</evidence>
<protein>
    <submittedName>
        <fullName evidence="4">BON domain-containing protein</fullName>
    </submittedName>
</protein>
<organism evidence="4 5">
    <name type="scientific">Rhodanobacter lycopersici</name>
    <dbReference type="NCBI Taxonomy" id="3162487"/>
    <lineage>
        <taxon>Bacteria</taxon>
        <taxon>Pseudomonadati</taxon>
        <taxon>Pseudomonadota</taxon>
        <taxon>Gammaproteobacteria</taxon>
        <taxon>Lysobacterales</taxon>
        <taxon>Rhodanobacteraceae</taxon>
        <taxon>Rhodanobacter</taxon>
    </lineage>
</organism>
<comment type="caution">
    <text evidence="4">The sequence shown here is derived from an EMBL/GenBank/DDBJ whole genome shotgun (WGS) entry which is preliminary data.</text>
</comment>
<evidence type="ECO:0000256" key="1">
    <source>
        <dbReference type="SAM" id="MobiDB-lite"/>
    </source>
</evidence>
<dbReference type="Pfam" id="PF04972">
    <property type="entry name" value="BON"/>
    <property type="match status" value="1"/>
</dbReference>
<dbReference type="PANTHER" id="PTHR34606:SF15">
    <property type="entry name" value="BON DOMAIN-CONTAINING PROTEIN"/>
    <property type="match status" value="1"/>
</dbReference>
<evidence type="ECO:0000313" key="5">
    <source>
        <dbReference type="Proteomes" id="UP001556220"/>
    </source>
</evidence>
<sequence>MKTSVTLSVMAFAVATAMGSFAGMAQAQDRPASDHSTNLGQAGSDTWITTKVKTELATTKGVSSSEVSVSTVDGVVTLTGVLPTKIAVNKAVAAAKSIKGVQSVDASGLKVKRPTSQHGES</sequence>
<proteinExistence type="predicted"/>
<dbReference type="Gene3D" id="3.30.1340.30">
    <property type="match status" value="1"/>
</dbReference>
<evidence type="ECO:0000313" key="4">
    <source>
        <dbReference type="EMBL" id="MEW9572405.1"/>
    </source>
</evidence>
<name>A0ABV3QEZ0_9GAMM</name>
<feature type="signal peptide" evidence="2">
    <location>
        <begin position="1"/>
        <end position="22"/>
    </location>
</feature>
<dbReference type="PROSITE" id="PS50914">
    <property type="entry name" value="BON"/>
    <property type="match status" value="1"/>
</dbReference>
<dbReference type="InterPro" id="IPR014004">
    <property type="entry name" value="Transpt-assoc_nodulatn_dom_bac"/>
</dbReference>
<dbReference type="EMBL" id="JBFOHK010000003">
    <property type="protein sequence ID" value="MEW9572405.1"/>
    <property type="molecule type" value="Genomic_DNA"/>
</dbReference>
<keyword evidence="5" id="KW-1185">Reference proteome</keyword>
<reference evidence="4 5" key="1">
    <citation type="submission" date="2024-06" db="EMBL/GenBank/DDBJ databases">
        <authorList>
            <person name="Woo H."/>
        </authorList>
    </citation>
    <scope>NUCLEOTIDE SEQUENCE [LARGE SCALE GENOMIC DNA]</scope>
    <source>
        <strain evidence="4 5">Si-c</strain>
    </source>
</reference>
<gene>
    <name evidence="4" type="ORF">ABQJ54_11650</name>
</gene>
<feature type="chain" id="PRO_5045257176" evidence="2">
    <location>
        <begin position="23"/>
        <end position="121"/>
    </location>
</feature>
<dbReference type="SMART" id="SM00749">
    <property type="entry name" value="BON"/>
    <property type="match status" value="1"/>
</dbReference>
<feature type="region of interest" description="Disordered" evidence="1">
    <location>
        <begin position="100"/>
        <end position="121"/>
    </location>
</feature>
<keyword evidence="2" id="KW-0732">Signal</keyword>
<accession>A0ABV3QEZ0</accession>
<dbReference type="InterPro" id="IPR007055">
    <property type="entry name" value="BON_dom"/>
</dbReference>
<feature type="domain" description="BON" evidence="3">
    <location>
        <begin position="44"/>
        <end position="113"/>
    </location>
</feature>